<evidence type="ECO:0000256" key="8">
    <source>
        <dbReference type="ARBA" id="ARBA00023235"/>
    </source>
</evidence>
<dbReference type="NCBIfam" id="TIGR01179">
    <property type="entry name" value="galE"/>
    <property type="match status" value="1"/>
</dbReference>
<accession>A0A0G8ARB2</accession>
<dbReference type="GO" id="GO:0003978">
    <property type="term" value="F:UDP-glucose 4-epimerase activity"/>
    <property type="evidence" value="ECO:0007669"/>
    <property type="project" value="UniProtKB-UniRule"/>
</dbReference>
<dbReference type="Gene3D" id="3.90.25.10">
    <property type="entry name" value="UDP-galactose 4-epimerase, domain 1"/>
    <property type="match status" value="1"/>
</dbReference>
<evidence type="ECO:0000256" key="9">
    <source>
        <dbReference type="ARBA" id="ARBA00023277"/>
    </source>
</evidence>
<gene>
    <name evidence="13" type="ORF">TQ37_09435</name>
</gene>
<dbReference type="Gene3D" id="3.40.50.720">
    <property type="entry name" value="NAD(P)-binding Rossmann-like Domain"/>
    <property type="match status" value="1"/>
</dbReference>
<evidence type="ECO:0000256" key="10">
    <source>
        <dbReference type="RuleBase" id="RU366046"/>
    </source>
</evidence>
<evidence type="ECO:0000313" key="13">
    <source>
        <dbReference type="EMBL" id="KKZ10123.1"/>
    </source>
</evidence>
<proteinExistence type="inferred from homology"/>
<comment type="cofactor">
    <cofactor evidence="2 10">
        <name>NAD(+)</name>
        <dbReference type="ChEBI" id="CHEBI:57540"/>
    </cofactor>
</comment>
<evidence type="ECO:0000256" key="11">
    <source>
        <dbReference type="SAM" id="MobiDB-lite"/>
    </source>
</evidence>
<comment type="catalytic activity">
    <reaction evidence="1 10">
        <text>UDP-alpha-D-glucose = UDP-alpha-D-galactose</text>
        <dbReference type="Rhea" id="RHEA:22168"/>
        <dbReference type="ChEBI" id="CHEBI:58885"/>
        <dbReference type="ChEBI" id="CHEBI:66914"/>
        <dbReference type="EC" id="5.1.3.2"/>
    </reaction>
</comment>
<name>A0A0G8ARB2_9SYNE</name>
<dbReference type="UniPathway" id="UPA00214"/>
<dbReference type="EC" id="5.1.3.2" evidence="5 10"/>
<evidence type="ECO:0000256" key="2">
    <source>
        <dbReference type="ARBA" id="ARBA00001911"/>
    </source>
</evidence>
<evidence type="ECO:0000256" key="7">
    <source>
        <dbReference type="ARBA" id="ARBA00023027"/>
    </source>
</evidence>
<keyword evidence="9 10" id="KW-0119">Carbohydrate metabolism</keyword>
<protein>
    <recommendedName>
        <fullName evidence="6 10">UDP-glucose 4-epimerase</fullName>
        <ecNumber evidence="5 10">5.1.3.2</ecNumber>
    </recommendedName>
</protein>
<reference evidence="13 14" key="1">
    <citation type="submission" date="2015-02" db="EMBL/GenBank/DDBJ databases">
        <authorList>
            <person name="Slaby B."/>
            <person name="Hentschel U."/>
        </authorList>
    </citation>
    <scope>NUCLEOTIDE SEQUENCE [LARGE SCALE GENOMIC DNA]</scope>
    <source>
        <strain evidence="13">15L</strain>
    </source>
</reference>
<comment type="subunit">
    <text evidence="10">Homodimer.</text>
</comment>
<reference evidence="13 14" key="2">
    <citation type="submission" date="2015-05" db="EMBL/GenBank/DDBJ databases">
        <title>Lifestyle Evolution in Cyanobacterial Symbionts of Sponges.</title>
        <authorList>
            <person name="Burgsdorf I."/>
            <person name="Slaby B.M."/>
            <person name="Handley K.M."/>
            <person name="Haber M."/>
            <person name="Blom J."/>
            <person name="Marshall C.W."/>
            <person name="Gilbert J.A."/>
            <person name="Hentschel U."/>
            <person name="Steindler L."/>
        </authorList>
    </citation>
    <scope>NUCLEOTIDE SEQUENCE [LARGE SCALE GENOMIC DNA]</scope>
    <source>
        <strain evidence="13">15L</strain>
    </source>
</reference>
<feature type="domain" description="NAD-dependent epimerase/dehydratase" evidence="12">
    <location>
        <begin position="3"/>
        <end position="256"/>
    </location>
</feature>
<dbReference type="Proteomes" id="UP000035037">
    <property type="component" value="Unassembled WGS sequence"/>
</dbReference>
<dbReference type="SUPFAM" id="SSF51735">
    <property type="entry name" value="NAD(P)-binding Rossmann-fold domains"/>
    <property type="match status" value="1"/>
</dbReference>
<comment type="pathway">
    <text evidence="3 10">Carbohydrate metabolism; galactose metabolism.</text>
</comment>
<comment type="caution">
    <text evidence="13">The sequence shown here is derived from an EMBL/GenBank/DDBJ whole genome shotgun (WGS) entry which is preliminary data.</text>
</comment>
<dbReference type="InterPro" id="IPR036291">
    <property type="entry name" value="NAD(P)-bd_dom_sf"/>
</dbReference>
<comment type="similarity">
    <text evidence="4 10">Belongs to the NAD(P)-dependent epimerase/dehydratase family.</text>
</comment>
<dbReference type="AlphaFoldDB" id="A0A0G8ARB2"/>
<evidence type="ECO:0000256" key="1">
    <source>
        <dbReference type="ARBA" id="ARBA00000083"/>
    </source>
</evidence>
<dbReference type="STRING" id="431041.FLM9_1104"/>
<evidence type="ECO:0000256" key="3">
    <source>
        <dbReference type="ARBA" id="ARBA00004947"/>
    </source>
</evidence>
<evidence type="ECO:0000259" key="12">
    <source>
        <dbReference type="Pfam" id="PF01370"/>
    </source>
</evidence>
<evidence type="ECO:0000256" key="5">
    <source>
        <dbReference type="ARBA" id="ARBA00013189"/>
    </source>
</evidence>
<evidence type="ECO:0000256" key="4">
    <source>
        <dbReference type="ARBA" id="ARBA00007637"/>
    </source>
</evidence>
<keyword evidence="7 10" id="KW-0520">NAD</keyword>
<dbReference type="GO" id="GO:0033499">
    <property type="term" value="P:galactose catabolic process via UDP-galactose, Leloir pathway"/>
    <property type="evidence" value="ECO:0007669"/>
    <property type="project" value="TreeGrafter"/>
</dbReference>
<dbReference type="PANTHER" id="PTHR43725">
    <property type="entry name" value="UDP-GLUCOSE 4-EPIMERASE"/>
    <property type="match status" value="1"/>
</dbReference>
<dbReference type="PATRIC" id="fig|1608419.3.peg.1192"/>
<organism evidence="13 14">
    <name type="scientific">Candidatus Synechococcus spongiarum 15L</name>
    <dbReference type="NCBI Taxonomy" id="1608419"/>
    <lineage>
        <taxon>Bacteria</taxon>
        <taxon>Bacillati</taxon>
        <taxon>Cyanobacteriota</taxon>
        <taxon>Cyanophyceae</taxon>
        <taxon>Synechococcales</taxon>
        <taxon>Synechococcaceae</taxon>
        <taxon>Synechococcus</taxon>
    </lineage>
</organism>
<dbReference type="CDD" id="cd05247">
    <property type="entry name" value="UDP_G4E_1_SDR_e"/>
    <property type="match status" value="1"/>
</dbReference>
<dbReference type="PANTHER" id="PTHR43725:SF53">
    <property type="entry name" value="UDP-ARABINOSE 4-EPIMERASE 1"/>
    <property type="match status" value="1"/>
</dbReference>
<dbReference type="InterPro" id="IPR005886">
    <property type="entry name" value="UDP_G4E"/>
</dbReference>
<keyword evidence="8 10" id="KW-0413">Isomerase</keyword>
<feature type="region of interest" description="Disordered" evidence="11">
    <location>
        <begin position="342"/>
        <end position="361"/>
    </location>
</feature>
<evidence type="ECO:0000256" key="6">
    <source>
        <dbReference type="ARBA" id="ARBA00018569"/>
    </source>
</evidence>
<dbReference type="EMBL" id="JYFQ01000204">
    <property type="protein sequence ID" value="KKZ10123.1"/>
    <property type="molecule type" value="Genomic_DNA"/>
</dbReference>
<sequence>MRVLVTGGGGYVGSHTVRALQNAGHDPIVLDNLVHGHRDLVEQVLQAPLVVAQLGDRQTLQTILTQQHVEAVLHFAAYTTVGESVAEPASYYRNNLGDTMVLLEAMLQEAQHRHTPPMPLVFSSTCATYGHPEQMPITEDCAQQPINPYGRSKWMVEMLIRDYAYAYGLPAVILRYFNAAGADPTGDLGEDHTPESHLIPRVLYTIGSKRPGPLTIYGDDYPTPDGTCLRDYIHVTDLAHAHVLALEAICRQAPGQRQEVLTYNLGTGQGHSVREVIATAEAVTGRSLPVSVTSRRHGDPPVLVAATDKVKRELGWSPRLSRITTMVRHAWIWHQRRHGCRTTGPIHHGGPTVPTSGSRTS</sequence>
<dbReference type="Pfam" id="PF01370">
    <property type="entry name" value="Epimerase"/>
    <property type="match status" value="1"/>
</dbReference>
<evidence type="ECO:0000313" key="14">
    <source>
        <dbReference type="Proteomes" id="UP000035037"/>
    </source>
</evidence>
<dbReference type="InterPro" id="IPR001509">
    <property type="entry name" value="Epimerase_deHydtase"/>
</dbReference>